<keyword evidence="6" id="KW-0418">Kinase</keyword>
<evidence type="ECO:0000256" key="1">
    <source>
        <dbReference type="ARBA" id="ARBA00022741"/>
    </source>
</evidence>
<dbReference type="GO" id="GO:0005524">
    <property type="term" value="F:ATP binding"/>
    <property type="evidence" value="ECO:0007669"/>
    <property type="project" value="UniProtKB-UniRule"/>
</dbReference>
<gene>
    <name evidence="6" type="primary">CSK</name>
    <name evidence="6" type="ORF">TR155867</name>
</gene>
<feature type="region of interest" description="Disordered" evidence="4">
    <location>
        <begin position="1"/>
        <end position="24"/>
    </location>
</feature>
<organism evidence="6">
    <name type="scientific">Schistocephalus solidus</name>
    <name type="common">Tapeworm</name>
    <dbReference type="NCBI Taxonomy" id="70667"/>
    <lineage>
        <taxon>Eukaryota</taxon>
        <taxon>Metazoa</taxon>
        <taxon>Spiralia</taxon>
        <taxon>Lophotrochozoa</taxon>
        <taxon>Platyhelminthes</taxon>
        <taxon>Cestoda</taxon>
        <taxon>Eucestoda</taxon>
        <taxon>Diphyllobothriidea</taxon>
        <taxon>Diphyllobothriidae</taxon>
        <taxon>Schistocephalus</taxon>
    </lineage>
</organism>
<dbReference type="EMBL" id="GEEE01008247">
    <property type="protein sequence ID" value="JAP54978.1"/>
    <property type="molecule type" value="Transcribed_RNA"/>
</dbReference>
<sequence>MGKTKYDLKNARHGNKNAPDSNSAVTKEIYRKSSCGEMQEKQGAVDACNGSISEVMKTNSGAVDARNGTISEVMKTNAGAVDASNGSISEVRKTNSDLDFLWEPAYDGELKKDWRPESQNHVLQYIIRDHKGQPNVRVFKGCKRQESYKVEEDGNDYVLKDDNGKDHTFKYLSQLASTLKNVNIDIGKPICREGEPIIRLTDIKHYEELKNSEIDFGSLKLEARNLGEGNFGKVEIGVYKDKKVAVKKVSQTSRNFLTGFMEVAVMLNLRHQNLVRLCGWAFENKILYIITELVPGQTLRAYVTTEKTKHMLGLQKIVLGVACGLEYLEERKLVHRDLAARNIFLDNNREPRIGDFGLCRREGSRYPCGEMAVKWSAPEVLENKENYSTKSDIWSYGIVLWEVYTFGHVPFFDIPNANLSAALKQAFDEDKCPLQFPECTPKPVGEVAILCLQKEPADRPSCKKIIRKLDTPSLPPKSSP</sequence>
<dbReference type="PROSITE" id="PS00109">
    <property type="entry name" value="PROTEIN_KINASE_TYR"/>
    <property type="match status" value="1"/>
</dbReference>
<dbReference type="InterPro" id="IPR011009">
    <property type="entry name" value="Kinase-like_dom_sf"/>
</dbReference>
<dbReference type="PROSITE" id="PS50011">
    <property type="entry name" value="PROTEIN_KINASE_DOM"/>
    <property type="match status" value="1"/>
</dbReference>
<keyword evidence="1 3" id="KW-0547">Nucleotide-binding</keyword>
<dbReference type="Gene3D" id="1.10.510.10">
    <property type="entry name" value="Transferase(Phosphotransferase) domain 1"/>
    <property type="match status" value="1"/>
</dbReference>
<evidence type="ECO:0000256" key="4">
    <source>
        <dbReference type="SAM" id="MobiDB-lite"/>
    </source>
</evidence>
<feature type="domain" description="Protein kinase" evidence="5">
    <location>
        <begin position="220"/>
        <end position="474"/>
    </location>
</feature>
<evidence type="ECO:0000313" key="6">
    <source>
        <dbReference type="EMBL" id="JAP54978.1"/>
    </source>
</evidence>
<keyword evidence="6" id="KW-0808">Transferase</keyword>
<evidence type="ECO:0000256" key="2">
    <source>
        <dbReference type="ARBA" id="ARBA00022840"/>
    </source>
</evidence>
<reference evidence="6" key="1">
    <citation type="submission" date="2016-01" db="EMBL/GenBank/DDBJ databases">
        <title>Reference transcriptome for the parasite Schistocephalus solidus: insights into the molecular evolution of parasitism.</title>
        <authorList>
            <person name="Hebert F.O."/>
            <person name="Grambauer S."/>
            <person name="Barber I."/>
            <person name="Landry C.R."/>
            <person name="Aubin-Horth N."/>
        </authorList>
    </citation>
    <scope>NUCLEOTIDE SEQUENCE</scope>
</reference>
<dbReference type="Pfam" id="PF07714">
    <property type="entry name" value="PK_Tyr_Ser-Thr"/>
    <property type="match status" value="1"/>
</dbReference>
<dbReference type="SUPFAM" id="SSF56112">
    <property type="entry name" value="Protein kinase-like (PK-like)"/>
    <property type="match status" value="1"/>
</dbReference>
<name>A0A0X3PTW2_SCHSO</name>
<dbReference type="SMART" id="SM00219">
    <property type="entry name" value="TyrKc"/>
    <property type="match status" value="1"/>
</dbReference>
<dbReference type="InterPro" id="IPR020635">
    <property type="entry name" value="Tyr_kinase_cat_dom"/>
</dbReference>
<keyword evidence="2 3" id="KW-0067">ATP-binding</keyword>
<dbReference type="InterPro" id="IPR017441">
    <property type="entry name" value="Protein_kinase_ATP_BS"/>
</dbReference>
<dbReference type="PANTHER" id="PTHR24418">
    <property type="entry name" value="TYROSINE-PROTEIN KINASE"/>
    <property type="match status" value="1"/>
</dbReference>
<protein>
    <submittedName>
        <fullName evidence="6">Tyrosine-protein kinase CSK</fullName>
    </submittedName>
</protein>
<dbReference type="InterPro" id="IPR050198">
    <property type="entry name" value="Non-receptor_tyrosine_kinases"/>
</dbReference>
<accession>A0A0X3PTW2</accession>
<evidence type="ECO:0000256" key="3">
    <source>
        <dbReference type="PROSITE-ProRule" id="PRU10141"/>
    </source>
</evidence>
<dbReference type="PROSITE" id="PS00107">
    <property type="entry name" value="PROTEIN_KINASE_ATP"/>
    <property type="match status" value="1"/>
</dbReference>
<dbReference type="InterPro" id="IPR000719">
    <property type="entry name" value="Prot_kinase_dom"/>
</dbReference>
<feature type="binding site" evidence="3">
    <location>
        <position position="248"/>
    </location>
    <ligand>
        <name>ATP</name>
        <dbReference type="ChEBI" id="CHEBI:30616"/>
    </ligand>
</feature>
<dbReference type="InterPro" id="IPR001245">
    <property type="entry name" value="Ser-Thr/Tyr_kinase_cat_dom"/>
</dbReference>
<proteinExistence type="predicted"/>
<feature type="compositionally biased region" description="Basic and acidic residues" evidence="4">
    <location>
        <begin position="1"/>
        <end position="10"/>
    </location>
</feature>
<dbReference type="PRINTS" id="PR00109">
    <property type="entry name" value="TYRKINASE"/>
</dbReference>
<dbReference type="InterPro" id="IPR008266">
    <property type="entry name" value="Tyr_kinase_AS"/>
</dbReference>
<dbReference type="GO" id="GO:0004713">
    <property type="term" value="F:protein tyrosine kinase activity"/>
    <property type="evidence" value="ECO:0007669"/>
    <property type="project" value="InterPro"/>
</dbReference>
<evidence type="ECO:0000259" key="5">
    <source>
        <dbReference type="PROSITE" id="PS50011"/>
    </source>
</evidence>
<dbReference type="AlphaFoldDB" id="A0A0X3PTW2"/>